<dbReference type="GO" id="GO:0003700">
    <property type="term" value="F:DNA-binding transcription factor activity"/>
    <property type="evidence" value="ECO:0007669"/>
    <property type="project" value="TreeGrafter"/>
</dbReference>
<evidence type="ECO:0000256" key="1">
    <source>
        <dbReference type="ARBA" id="ARBA00023015"/>
    </source>
</evidence>
<dbReference type="InterPro" id="IPR011075">
    <property type="entry name" value="TetR_C"/>
</dbReference>
<dbReference type="Proteomes" id="UP001151081">
    <property type="component" value="Unassembled WGS sequence"/>
</dbReference>
<evidence type="ECO:0000313" key="8">
    <source>
        <dbReference type="Proteomes" id="UP001151081"/>
    </source>
</evidence>
<evidence type="ECO:0000256" key="3">
    <source>
        <dbReference type="ARBA" id="ARBA00023163"/>
    </source>
</evidence>
<keyword evidence="1" id="KW-0805">Transcription regulation</keyword>
<dbReference type="PANTHER" id="PTHR30055:SF149">
    <property type="entry name" value="TETR-FAMILY TRANSCRIPTIONAL REGULATOR"/>
    <property type="match status" value="1"/>
</dbReference>
<evidence type="ECO:0000256" key="4">
    <source>
        <dbReference type="PROSITE-ProRule" id="PRU00335"/>
    </source>
</evidence>
<dbReference type="SUPFAM" id="SSF48498">
    <property type="entry name" value="Tetracyclin repressor-like, C-terminal domain"/>
    <property type="match status" value="1"/>
</dbReference>
<dbReference type="Pfam" id="PF00440">
    <property type="entry name" value="TetR_N"/>
    <property type="match status" value="1"/>
</dbReference>
<organism evidence="7 8">
    <name type="scientific">Polyangium jinanense</name>
    <dbReference type="NCBI Taxonomy" id="2829994"/>
    <lineage>
        <taxon>Bacteria</taxon>
        <taxon>Pseudomonadati</taxon>
        <taxon>Myxococcota</taxon>
        <taxon>Polyangia</taxon>
        <taxon>Polyangiales</taxon>
        <taxon>Polyangiaceae</taxon>
        <taxon>Polyangium</taxon>
    </lineage>
</organism>
<dbReference type="Gene3D" id="1.10.10.60">
    <property type="entry name" value="Homeodomain-like"/>
    <property type="match status" value="1"/>
</dbReference>
<dbReference type="PANTHER" id="PTHR30055">
    <property type="entry name" value="HTH-TYPE TRANSCRIPTIONAL REGULATOR RUTR"/>
    <property type="match status" value="1"/>
</dbReference>
<dbReference type="AlphaFoldDB" id="A0A9X4AX57"/>
<feature type="compositionally biased region" description="Polar residues" evidence="5">
    <location>
        <begin position="11"/>
        <end position="30"/>
    </location>
</feature>
<evidence type="ECO:0000313" key="7">
    <source>
        <dbReference type="EMBL" id="MDC3988073.1"/>
    </source>
</evidence>
<dbReference type="InterPro" id="IPR001647">
    <property type="entry name" value="HTH_TetR"/>
</dbReference>
<feature type="domain" description="HTH tetR-type" evidence="6">
    <location>
        <begin position="30"/>
        <end position="90"/>
    </location>
</feature>
<evidence type="ECO:0000259" key="6">
    <source>
        <dbReference type="PROSITE" id="PS50977"/>
    </source>
</evidence>
<keyword evidence="8" id="KW-1185">Reference proteome</keyword>
<feature type="region of interest" description="Disordered" evidence="5">
    <location>
        <begin position="1"/>
        <end position="30"/>
    </location>
</feature>
<dbReference type="Gene3D" id="1.10.357.10">
    <property type="entry name" value="Tetracycline Repressor, domain 2"/>
    <property type="match status" value="1"/>
</dbReference>
<feature type="DNA-binding region" description="H-T-H motif" evidence="4">
    <location>
        <begin position="53"/>
        <end position="72"/>
    </location>
</feature>
<dbReference type="SUPFAM" id="SSF46689">
    <property type="entry name" value="Homeodomain-like"/>
    <property type="match status" value="1"/>
</dbReference>
<keyword evidence="2 4" id="KW-0238">DNA-binding</keyword>
<evidence type="ECO:0000256" key="5">
    <source>
        <dbReference type="SAM" id="MobiDB-lite"/>
    </source>
</evidence>
<dbReference type="GO" id="GO:0000976">
    <property type="term" value="F:transcription cis-regulatory region binding"/>
    <property type="evidence" value="ECO:0007669"/>
    <property type="project" value="TreeGrafter"/>
</dbReference>
<dbReference type="InterPro" id="IPR023772">
    <property type="entry name" value="DNA-bd_HTH_TetR-type_CS"/>
</dbReference>
<keyword evidence="3" id="KW-0804">Transcription</keyword>
<name>A0A9X4AX57_9BACT</name>
<evidence type="ECO:0000256" key="2">
    <source>
        <dbReference type="ARBA" id="ARBA00023125"/>
    </source>
</evidence>
<dbReference type="RefSeq" id="WP_272459719.1">
    <property type="nucleotide sequence ID" value="NZ_JAGTJJ010000064.1"/>
</dbReference>
<comment type="caution">
    <text evidence="7">The sequence shown here is derived from an EMBL/GenBank/DDBJ whole genome shotgun (WGS) entry which is preliminary data.</text>
</comment>
<sequence>MPPSNPGGKKMSTSEPQSAESTPMRSRLSPAQEQAILDTAMKLVAEVGYDLTSIDEIARRARASKATIYRRWKSKADLVFAGLLRGAQRPSEVSVGASLREDFILALSAFCATVTSGKDLLIGLMSVFHAHPELWRLVREQFVKREQASIIGVLERAVARGEIPAMPKDPTKIIEVAMALTSHRLLLLRAPLDADFVTYVVDEVLLPLLDAQLIRSPRRIAAPASPSSPPEAKPAARKRRPD</sequence>
<dbReference type="EMBL" id="JAGTJJ010000064">
    <property type="protein sequence ID" value="MDC3988073.1"/>
    <property type="molecule type" value="Genomic_DNA"/>
</dbReference>
<gene>
    <name evidence="7" type="ORF">KEG57_46835</name>
</gene>
<feature type="region of interest" description="Disordered" evidence="5">
    <location>
        <begin position="220"/>
        <end position="242"/>
    </location>
</feature>
<reference evidence="7 8" key="1">
    <citation type="submission" date="2021-04" db="EMBL/GenBank/DDBJ databases">
        <title>Genome analysis of Polyangium sp.</title>
        <authorList>
            <person name="Li Y."/>
            <person name="Wang J."/>
        </authorList>
    </citation>
    <scope>NUCLEOTIDE SEQUENCE [LARGE SCALE GENOMIC DNA]</scope>
    <source>
        <strain evidence="7 8">SDU14</strain>
    </source>
</reference>
<dbReference type="PRINTS" id="PR00455">
    <property type="entry name" value="HTHTETR"/>
</dbReference>
<protein>
    <submittedName>
        <fullName evidence="7">TetR/AcrR family transcriptional regulator</fullName>
    </submittedName>
</protein>
<proteinExistence type="predicted"/>
<dbReference type="InterPro" id="IPR050109">
    <property type="entry name" value="HTH-type_TetR-like_transc_reg"/>
</dbReference>
<accession>A0A9X4AX57</accession>
<dbReference type="InterPro" id="IPR036271">
    <property type="entry name" value="Tet_transcr_reg_TetR-rel_C_sf"/>
</dbReference>
<dbReference type="Pfam" id="PF16859">
    <property type="entry name" value="TetR_C_11"/>
    <property type="match status" value="1"/>
</dbReference>
<dbReference type="PROSITE" id="PS50977">
    <property type="entry name" value="HTH_TETR_2"/>
    <property type="match status" value="1"/>
</dbReference>
<dbReference type="PROSITE" id="PS01081">
    <property type="entry name" value="HTH_TETR_1"/>
    <property type="match status" value="1"/>
</dbReference>
<dbReference type="InterPro" id="IPR009057">
    <property type="entry name" value="Homeodomain-like_sf"/>
</dbReference>